<dbReference type="Proteomes" id="UP001224516">
    <property type="component" value="Unassembled WGS sequence"/>
</dbReference>
<proteinExistence type="predicted"/>
<keyword evidence="3" id="KW-1185">Reference proteome</keyword>
<evidence type="ECO:0000259" key="1">
    <source>
        <dbReference type="Pfam" id="PF13503"/>
    </source>
</evidence>
<name>A0ABU8V6T1_9NEIS</name>
<dbReference type="Pfam" id="PF13503">
    <property type="entry name" value="DUF4123"/>
    <property type="match status" value="1"/>
</dbReference>
<evidence type="ECO:0000313" key="3">
    <source>
        <dbReference type="Proteomes" id="UP001224516"/>
    </source>
</evidence>
<evidence type="ECO:0000313" key="2">
    <source>
        <dbReference type="EMBL" id="MEJ8676896.1"/>
    </source>
</evidence>
<sequence length="270" mass="29721">MMEYPWRNAALPTHVLLDPTADDKLSRWLTTFAGEKQWLFDGLGLPREASPVLLTLDDTMPAARLQPLLTMSHHVPAVVWLWSALSAEPLAAHLASMIQPETSLGKIVFRYYDPRLLSRLPDILTTDQWQLLCAPVSSFACMDAEQQWFEWSAPAGQTAADAAWALEDAQLDACANWGLAWQVWMGMPSPQARNVDVIYQALGRAHALGLTTQADLQCFAELACAFHPEFDQDAEVAPHLAAIAHGVALEEALQQVPAAVWSRLEQASAA</sequence>
<dbReference type="RefSeq" id="WP_307912335.1">
    <property type="nucleotide sequence ID" value="NZ_JAVFJF020000069.1"/>
</dbReference>
<organism evidence="2 3">
    <name type="scientific">Chromobacterium amazonense</name>
    <dbReference type="NCBI Taxonomy" id="1382803"/>
    <lineage>
        <taxon>Bacteria</taxon>
        <taxon>Pseudomonadati</taxon>
        <taxon>Pseudomonadota</taxon>
        <taxon>Betaproteobacteria</taxon>
        <taxon>Neisseriales</taxon>
        <taxon>Chromobacteriaceae</taxon>
        <taxon>Chromobacterium</taxon>
    </lineage>
</organism>
<reference evidence="2 3" key="1">
    <citation type="submission" date="2023-12" db="EMBL/GenBank/DDBJ databases">
        <title>Evaluation and characterization of a potential secondary metabolite violacein from indigenous Chromobacterium amazonense SAM215.</title>
        <authorList>
            <person name="Tarafdar M.R."/>
            <person name="Abedin S.M."/>
            <person name="Atiqua A."/>
            <person name="Saha A."/>
            <person name="Khan S.N."/>
        </authorList>
    </citation>
    <scope>NUCLEOTIDE SEQUENCE [LARGE SCALE GENOMIC DNA]</scope>
    <source>
        <strain evidence="2 3">SAM215</strain>
    </source>
</reference>
<comment type="caution">
    <text evidence="2">The sequence shown here is derived from an EMBL/GenBank/DDBJ whole genome shotgun (WGS) entry which is preliminary data.</text>
</comment>
<gene>
    <name evidence="2" type="ORF">QCL97_019365</name>
</gene>
<dbReference type="InterPro" id="IPR025391">
    <property type="entry name" value="DUF4123"/>
</dbReference>
<feature type="domain" description="DUF4123" evidence="1">
    <location>
        <begin position="15"/>
        <end position="130"/>
    </location>
</feature>
<accession>A0ABU8V6T1</accession>
<protein>
    <submittedName>
        <fullName evidence="2">DUF4123 domain-containing protein</fullName>
    </submittedName>
</protein>
<dbReference type="EMBL" id="JAVFJF020000069">
    <property type="protein sequence ID" value="MEJ8676896.1"/>
    <property type="molecule type" value="Genomic_DNA"/>
</dbReference>